<reference evidence="1" key="1">
    <citation type="submission" date="2020-04" db="EMBL/GenBank/DDBJ databases">
        <authorList>
            <person name="Chiriac C."/>
            <person name="Salcher M."/>
            <person name="Ghai R."/>
            <person name="Kavagutti S V."/>
        </authorList>
    </citation>
    <scope>NUCLEOTIDE SEQUENCE</scope>
</reference>
<gene>
    <name evidence="1" type="ORF">UFOVP633_30</name>
</gene>
<organism evidence="1">
    <name type="scientific">uncultured Caudovirales phage</name>
    <dbReference type="NCBI Taxonomy" id="2100421"/>
    <lineage>
        <taxon>Viruses</taxon>
        <taxon>Duplodnaviria</taxon>
        <taxon>Heunggongvirae</taxon>
        <taxon>Uroviricota</taxon>
        <taxon>Caudoviricetes</taxon>
        <taxon>Peduoviridae</taxon>
        <taxon>Maltschvirus</taxon>
        <taxon>Maltschvirus maltsch</taxon>
    </lineage>
</organism>
<proteinExistence type="predicted"/>
<evidence type="ECO:0008006" key="2">
    <source>
        <dbReference type="Google" id="ProtNLM"/>
    </source>
</evidence>
<sequence>MNKTQITSISFSKKFILPTEEKDRSRGFMKWGKKNDYPFYLIELLQGSAWHQGIIKNKTFYIAGGGIETVSGDLNNFLMNSFSDFTIEEISQRMAFDYEVFGAYCVKGTWNQDGSAVAKWEHIDIDAARLSEDEMMLFLSDDWSSMQQTPEGTNFRSLTAYDDKNRQGTFFIYYKEPSKQAKGEKGVYAKPPYFGGITAIQTDCDISKFHMYEIQNGFKAGTLINFPGGQPESVEEENAIKQQVKGKSQSIEETGEIVITFSNSPGEAPTVLSLNGNDLAERYLMTEKSVQQNILVSHSITAPTLFGVIQEGSFNAAESADLFEIFKMTYVHARQKALEWGLNYMAKLSGSVGTLKLADVKPIKSAVQEAIEPAQGANPAIVTDTPIDVAKSALNGAQIASLVEVVSNIKSGILTPDSALQIVLASFPSIDEAQARKIVGLPSMQMNSCSKGEFSADEVSIFAEYGSDKSEYKVLKSTPIAWNTEHDEVIRMESMMQFDKVGDITATLNDVDKNVLEMLKNGEDTSTIAKATKQTVQKVTESINKLTKLEVITKGELTSLGEALLENVKAPVSQFEVRYSYEKRPNVSGPSKLPDGRTRDFCARLIDLNRFYTRQEIESISARVDRNVWLYKGGWYSDPKTGVTTPYCRHEWNQSLVIKR</sequence>
<dbReference type="EMBL" id="LR796610">
    <property type="protein sequence ID" value="CAB4154206.1"/>
    <property type="molecule type" value="Genomic_DNA"/>
</dbReference>
<evidence type="ECO:0000313" key="1">
    <source>
        <dbReference type="EMBL" id="CAB4154206.1"/>
    </source>
</evidence>
<name>A0A6J5N895_9CAUD</name>
<accession>A0A6J5N895</accession>
<protein>
    <recommendedName>
        <fullName evidence="2">Bacteriophage/Gene transfer agent portal protein</fullName>
    </recommendedName>
</protein>